<evidence type="ECO:0000256" key="2">
    <source>
        <dbReference type="SAM" id="Phobius"/>
    </source>
</evidence>
<reference evidence="3" key="1">
    <citation type="journal article" date="2007" name="PLoS ONE">
        <title>The first genome sequence of an elite grapevine cultivar (Pinot noir Vitis vinifera L.): coping with a highly heterozygous genome.</title>
        <authorList>
            <person name="Velasco R."/>
            <person name="Zharkikh A."/>
            <person name="Troggio M."/>
            <person name="Cartwright D.A."/>
            <person name="Cestaro A."/>
            <person name="Pruss D."/>
            <person name="Pindo M."/>
            <person name="FitzGerald L.M."/>
            <person name="Vezzulli S."/>
            <person name="Reid J."/>
            <person name="Malacarne G."/>
            <person name="Iliev D."/>
            <person name="Coppola G."/>
            <person name="Wardell B."/>
            <person name="Micheletti D."/>
            <person name="Macalma T."/>
            <person name="Facci M."/>
            <person name="Mitchell J.T."/>
            <person name="Perazzolli M."/>
            <person name="Eldredge G."/>
            <person name="Gatto P."/>
            <person name="Oyzerski R."/>
            <person name="Moretto M."/>
            <person name="Gutin N."/>
            <person name="Stefanini M."/>
            <person name="Chen Y."/>
            <person name="Segala C."/>
            <person name="Davenport C."/>
            <person name="Dematte L."/>
            <person name="Mraz A."/>
            <person name="Battilana J."/>
            <person name="Stormo K."/>
            <person name="Costa F."/>
            <person name="Tao Q."/>
            <person name="Si-Ammour A."/>
            <person name="Harkins T."/>
            <person name="Lackey A."/>
            <person name="Perbost C."/>
            <person name="Taillon B."/>
            <person name="Stella A."/>
            <person name="Solovyev V."/>
            <person name="Fawcett J.A."/>
            <person name="Sterck L."/>
            <person name="Vandepoele K."/>
            <person name="Grando S.M."/>
            <person name="Toppo S."/>
            <person name="Moser C."/>
            <person name="Lanchbury J."/>
            <person name="Bogden R."/>
            <person name="Skolnick M."/>
            <person name="Sgaramella V."/>
            <person name="Bhatnagar S.K."/>
            <person name="Fontana P."/>
            <person name="Gutin A."/>
            <person name="Van de Peer Y."/>
            <person name="Salamini F."/>
            <person name="Viola R."/>
        </authorList>
    </citation>
    <scope>NUCLEOTIDE SEQUENCE</scope>
</reference>
<dbReference type="EMBL" id="AM439835">
    <property type="protein sequence ID" value="CAN67287.1"/>
    <property type="molecule type" value="Genomic_DNA"/>
</dbReference>
<name>A5AY36_VITVI</name>
<dbReference type="InterPro" id="IPR029058">
    <property type="entry name" value="AB_hydrolase_fold"/>
</dbReference>
<dbReference type="AlphaFoldDB" id="A5AY36"/>
<comment type="similarity">
    <text evidence="1">Belongs to the NDRG family.</text>
</comment>
<dbReference type="Gene3D" id="3.40.50.1820">
    <property type="entry name" value="alpha/beta hydrolase"/>
    <property type="match status" value="2"/>
</dbReference>
<feature type="transmembrane region" description="Helical" evidence="2">
    <location>
        <begin position="85"/>
        <end position="116"/>
    </location>
</feature>
<protein>
    <submittedName>
        <fullName evidence="3">Uncharacterized protein</fullName>
    </submittedName>
</protein>
<dbReference type="SUPFAM" id="SSF53474">
    <property type="entry name" value="alpha/beta-Hydrolases"/>
    <property type="match status" value="1"/>
</dbReference>
<accession>A5AY36</accession>
<keyword evidence="2" id="KW-0812">Transmembrane</keyword>
<dbReference type="Pfam" id="PF03096">
    <property type="entry name" value="Ndr"/>
    <property type="match status" value="3"/>
</dbReference>
<evidence type="ECO:0000313" key="3">
    <source>
        <dbReference type="EMBL" id="CAN67287.1"/>
    </source>
</evidence>
<evidence type="ECO:0000256" key="1">
    <source>
        <dbReference type="ARBA" id="ARBA00005598"/>
    </source>
</evidence>
<dbReference type="InterPro" id="IPR004142">
    <property type="entry name" value="NDRG"/>
</dbReference>
<proteinExistence type="inferred from homology"/>
<gene>
    <name evidence="3" type="ORF">VITISV_021600</name>
</gene>
<keyword evidence="2" id="KW-1133">Transmembrane helix</keyword>
<dbReference type="ExpressionAtlas" id="A5AY36">
    <property type="expression patterns" value="baseline"/>
</dbReference>
<dbReference type="PANTHER" id="PTHR11034">
    <property type="entry name" value="N-MYC DOWNSTREAM REGULATED"/>
    <property type="match status" value="1"/>
</dbReference>
<dbReference type="ESTHER" id="vitvi-d7stm8">
    <property type="family name" value="Ndr_family"/>
</dbReference>
<sequence>MADSSDSVSIDMETISLGGKEHLVKTSKGSVSVSVFGDPDKPALVTYPDLALNQLLQLGADAVSLDEPALSADDLADQIAEVLNFFGLGAVMCMGVTAGAYILTLFAVMLNVLYYYGMCGVVKELLLKRVIQVVIDFEMICQEVRGSAQLLDERQSSNVLKFLEAINGRPDITEGLRKLQCRSLLFVGDNSPFHSEALHMTSKLDRRYSALVEAIDGQSESKKPLESVLHRSRASLTRKHGLEVKTDKNTNLIKRMKERRWA</sequence>
<keyword evidence="2" id="KW-0472">Membrane</keyword>
<organism evidence="3">
    <name type="scientific">Vitis vinifera</name>
    <name type="common">Grape</name>
    <dbReference type="NCBI Taxonomy" id="29760"/>
    <lineage>
        <taxon>Eukaryota</taxon>
        <taxon>Viridiplantae</taxon>
        <taxon>Streptophyta</taxon>
        <taxon>Embryophyta</taxon>
        <taxon>Tracheophyta</taxon>
        <taxon>Spermatophyta</taxon>
        <taxon>Magnoliopsida</taxon>
        <taxon>eudicotyledons</taxon>
        <taxon>Gunneridae</taxon>
        <taxon>Pentapetalae</taxon>
        <taxon>rosids</taxon>
        <taxon>Vitales</taxon>
        <taxon>Vitaceae</taxon>
        <taxon>Viteae</taxon>
        <taxon>Vitis</taxon>
    </lineage>
</organism>